<evidence type="ECO:0000313" key="3">
    <source>
        <dbReference type="Proteomes" id="UP000547976"/>
    </source>
</evidence>
<dbReference type="RefSeq" id="XP_036540237.1">
    <property type="nucleotide sequence ID" value="XM_036682191.1"/>
</dbReference>
<keyword evidence="3" id="KW-1185">Reference proteome</keyword>
<feature type="compositionally biased region" description="Basic and acidic residues" evidence="1">
    <location>
        <begin position="21"/>
        <end position="30"/>
    </location>
</feature>
<protein>
    <submittedName>
        <fullName evidence="2">Uncharacterized protein</fullName>
    </submittedName>
</protein>
<proteinExistence type="predicted"/>
<comment type="caution">
    <text evidence="2">The sequence shown here is derived from an EMBL/GenBank/DDBJ whole genome shotgun (WGS) entry which is preliminary data.</text>
</comment>
<evidence type="ECO:0000313" key="2">
    <source>
        <dbReference type="EMBL" id="KAF5609069.1"/>
    </source>
</evidence>
<feature type="region of interest" description="Disordered" evidence="1">
    <location>
        <begin position="21"/>
        <end position="40"/>
    </location>
</feature>
<reference evidence="2 3" key="1">
    <citation type="submission" date="2020-05" db="EMBL/GenBank/DDBJ databases">
        <title>Identification and distribution of gene clusters putatively required for synthesis of sphingolipid metabolism inhibitors in phylogenetically diverse species of the filamentous fungus Fusarium.</title>
        <authorList>
            <person name="Kim H.-S."/>
            <person name="Busman M."/>
            <person name="Brown D.W."/>
            <person name="Divon H."/>
            <person name="Uhlig S."/>
            <person name="Proctor R.H."/>
        </authorList>
    </citation>
    <scope>NUCLEOTIDE SEQUENCE [LARGE SCALE GENOMIC DNA]</scope>
    <source>
        <strain evidence="2 3">NRRL 66333</strain>
    </source>
</reference>
<dbReference type="EMBL" id="JAAOAV010000038">
    <property type="protein sequence ID" value="KAF5609069.1"/>
    <property type="molecule type" value="Genomic_DNA"/>
</dbReference>
<dbReference type="AlphaFoldDB" id="A0A8H5Q5P4"/>
<organism evidence="2 3">
    <name type="scientific">Gibberella subglutinans</name>
    <name type="common">Fusarium subglutinans</name>
    <dbReference type="NCBI Taxonomy" id="42677"/>
    <lineage>
        <taxon>Eukaryota</taxon>
        <taxon>Fungi</taxon>
        <taxon>Dikarya</taxon>
        <taxon>Ascomycota</taxon>
        <taxon>Pezizomycotina</taxon>
        <taxon>Sordariomycetes</taxon>
        <taxon>Hypocreomycetidae</taxon>
        <taxon>Hypocreales</taxon>
        <taxon>Nectriaceae</taxon>
        <taxon>Fusarium</taxon>
        <taxon>Fusarium fujikuroi species complex</taxon>
    </lineage>
</organism>
<gene>
    <name evidence="2" type="ORF">FSUBG_4224</name>
</gene>
<evidence type="ECO:0000256" key="1">
    <source>
        <dbReference type="SAM" id="MobiDB-lite"/>
    </source>
</evidence>
<name>A0A8H5Q5P4_GIBSU</name>
<accession>A0A8H5Q5P4</accession>
<dbReference type="OrthoDB" id="5153231at2759"/>
<sequence>MSEVFLHPVEKLEGLRNELKEKKRERKEGENGSGTQAASKVMLKTSNRHLKGMVQKDLVCEGVASYCLSEYATNLHLDAWKRRDPSSPDDNVTLPVLNGQTVWARYVEIEGRNYVKSLSTVRMSENDTMVFTAKPNVDSWMELSMYFSEDSLGVRSVIACLEDGIQRTEEPGLRWVFIPPQLYNLPFYIRMNFDGLKLRNLDITQYEREYHYAQRTRWATLPRDLGYLRAPDDDIFESSHKAAVQAIDWNLCGVSGYVIGMQCSCIDSIVPYRPGKLPPTILDAYFNVRSTWLYFPVDPDERISELWLRSGDFPSDDDDGLTLSESLIVVTSNGRSLVLGPDIRLADLPSTAPARTFYYKYGHAQSWLGFERMTTWNDRKIELSFGPPTRPGPYDWSDQFFSTSADLENLQTITPCRDWRNCVDNEIFGLLFTYADGRQRSVGQIRLDHLQDPVNITDKFWLGSTGDTEPDQEEEPCPPTGHITWLGVCKPIPNAELEYLEIPLRGKLEWRSNWGTVTTKNAVRHLEDHKLKDEMDKVIAREAASRAIASKTVKTFSVRTGDMCFYEDET</sequence>
<dbReference type="Proteomes" id="UP000547976">
    <property type="component" value="Unassembled WGS sequence"/>
</dbReference>
<dbReference type="GeneID" id="59316909"/>